<dbReference type="KEGG" id="haq:DU484_06235"/>
<evidence type="ECO:0000313" key="2">
    <source>
        <dbReference type="Proteomes" id="UP000252985"/>
    </source>
</evidence>
<accession>A0A345EBC6</accession>
<name>A0A345EBC6_9EURY</name>
<dbReference type="Proteomes" id="UP000252985">
    <property type="component" value="Chromosome"/>
</dbReference>
<dbReference type="RefSeq" id="WP_114605418.1">
    <property type="nucleotide sequence ID" value="NZ_CP031148.1"/>
</dbReference>
<sequence>MNGTPLDDLDDEELGELVRNTAAFRAAAACARFADEAQELRSNDSLAYDRLVRETHDRQGTSVTKRGTTAEIVATFLDVVEDHAALAEHPADTAEDAADEVVDP</sequence>
<organism evidence="1 2">
    <name type="scientific">Haloplanus rubicundus</name>
    <dbReference type="NCBI Taxonomy" id="1547898"/>
    <lineage>
        <taxon>Archaea</taxon>
        <taxon>Methanobacteriati</taxon>
        <taxon>Methanobacteriota</taxon>
        <taxon>Stenosarchaea group</taxon>
        <taxon>Halobacteria</taxon>
        <taxon>Halobacteriales</taxon>
        <taxon>Haloferacaceae</taxon>
        <taxon>Haloplanus</taxon>
    </lineage>
</organism>
<dbReference type="AlphaFoldDB" id="A0A345EBC6"/>
<dbReference type="EMBL" id="CP031148">
    <property type="protein sequence ID" value="AXG09498.1"/>
    <property type="molecule type" value="Genomic_DNA"/>
</dbReference>
<reference evidence="1 2" key="1">
    <citation type="submission" date="2018-07" db="EMBL/GenBank/DDBJ databases">
        <title>Genome sequences of Haloplanus sp. CBA1112.</title>
        <authorList>
            <person name="Kim Y.B."/>
            <person name="Roh S.W."/>
        </authorList>
    </citation>
    <scope>NUCLEOTIDE SEQUENCE [LARGE SCALE GENOMIC DNA]</scope>
    <source>
        <strain evidence="1 2">CBA1112</strain>
    </source>
</reference>
<gene>
    <name evidence="1" type="ORF">DU484_06235</name>
</gene>
<dbReference type="GeneID" id="37286559"/>
<protein>
    <submittedName>
        <fullName evidence="1">Uncharacterized protein</fullName>
    </submittedName>
</protein>
<proteinExistence type="predicted"/>
<evidence type="ECO:0000313" key="1">
    <source>
        <dbReference type="EMBL" id="AXG09498.1"/>
    </source>
</evidence>